<proteinExistence type="predicted"/>
<comment type="caution">
    <text evidence="1">The sequence shown here is derived from an EMBL/GenBank/DDBJ whole genome shotgun (WGS) entry which is preliminary data.</text>
</comment>
<accession>A0ACB7S5P0</accession>
<reference evidence="1" key="1">
    <citation type="submission" date="2020-05" db="EMBL/GenBank/DDBJ databases">
        <title>Large-scale comparative analyses of tick genomes elucidate their genetic diversity and vector capacities.</title>
        <authorList>
            <person name="Jia N."/>
            <person name="Wang J."/>
            <person name="Shi W."/>
            <person name="Du L."/>
            <person name="Sun Y."/>
            <person name="Zhan W."/>
            <person name="Jiang J."/>
            <person name="Wang Q."/>
            <person name="Zhang B."/>
            <person name="Ji P."/>
            <person name="Sakyi L.B."/>
            <person name="Cui X."/>
            <person name="Yuan T."/>
            <person name="Jiang B."/>
            <person name="Yang W."/>
            <person name="Lam T.T.-Y."/>
            <person name="Chang Q."/>
            <person name="Ding S."/>
            <person name="Wang X."/>
            <person name="Zhu J."/>
            <person name="Ruan X."/>
            <person name="Zhao L."/>
            <person name="Wei J."/>
            <person name="Que T."/>
            <person name="Du C."/>
            <person name="Cheng J."/>
            <person name="Dai P."/>
            <person name="Han X."/>
            <person name="Huang E."/>
            <person name="Gao Y."/>
            <person name="Liu J."/>
            <person name="Shao H."/>
            <person name="Ye R."/>
            <person name="Li L."/>
            <person name="Wei W."/>
            <person name="Wang X."/>
            <person name="Wang C."/>
            <person name="Yang T."/>
            <person name="Huo Q."/>
            <person name="Li W."/>
            <person name="Guo W."/>
            <person name="Chen H."/>
            <person name="Zhou L."/>
            <person name="Ni X."/>
            <person name="Tian J."/>
            <person name="Zhou Y."/>
            <person name="Sheng Y."/>
            <person name="Liu T."/>
            <person name="Pan Y."/>
            <person name="Xia L."/>
            <person name="Li J."/>
            <person name="Zhao F."/>
            <person name="Cao W."/>
        </authorList>
    </citation>
    <scope>NUCLEOTIDE SEQUENCE</scope>
    <source>
        <strain evidence="1">Hyas-2018</strain>
    </source>
</reference>
<evidence type="ECO:0000313" key="1">
    <source>
        <dbReference type="EMBL" id="KAH6930497.1"/>
    </source>
</evidence>
<dbReference type="EMBL" id="CM023485">
    <property type="protein sequence ID" value="KAH6930497.1"/>
    <property type="molecule type" value="Genomic_DNA"/>
</dbReference>
<keyword evidence="2" id="KW-1185">Reference proteome</keyword>
<dbReference type="Proteomes" id="UP000821845">
    <property type="component" value="Chromosome 5"/>
</dbReference>
<name>A0ACB7S5P0_HYAAI</name>
<protein>
    <submittedName>
        <fullName evidence="1">Uncharacterized protein</fullName>
    </submittedName>
</protein>
<evidence type="ECO:0000313" key="2">
    <source>
        <dbReference type="Proteomes" id="UP000821845"/>
    </source>
</evidence>
<sequence length="164" mass="18111">MADRGKDDQVSRCCPLVRRRASRALPLPHGGRPPRTTWRVPRVFAACVVVCRRLRESSLAPRWAKHCGAARRRRRRKWRSVPLLRIDFAGTPHRRACCGGKPTPPGTGDRARGGASPRVPDLCFCTGTYPVLKLPESACPAHFASAANAEPRMSAQALTVARRK</sequence>
<gene>
    <name evidence="1" type="ORF">HPB50_014091</name>
</gene>
<organism evidence="1 2">
    <name type="scientific">Hyalomma asiaticum</name>
    <name type="common">Tick</name>
    <dbReference type="NCBI Taxonomy" id="266040"/>
    <lineage>
        <taxon>Eukaryota</taxon>
        <taxon>Metazoa</taxon>
        <taxon>Ecdysozoa</taxon>
        <taxon>Arthropoda</taxon>
        <taxon>Chelicerata</taxon>
        <taxon>Arachnida</taxon>
        <taxon>Acari</taxon>
        <taxon>Parasitiformes</taxon>
        <taxon>Ixodida</taxon>
        <taxon>Ixodoidea</taxon>
        <taxon>Ixodidae</taxon>
        <taxon>Hyalomminae</taxon>
        <taxon>Hyalomma</taxon>
    </lineage>
</organism>